<dbReference type="Proteomes" id="UP000831113">
    <property type="component" value="Chromosome"/>
</dbReference>
<evidence type="ECO:0000313" key="2">
    <source>
        <dbReference type="EMBL" id="UOG73823.1"/>
    </source>
</evidence>
<keyword evidence="3" id="KW-1185">Reference proteome</keyword>
<evidence type="ECO:0000256" key="1">
    <source>
        <dbReference type="SAM" id="Phobius"/>
    </source>
</evidence>
<keyword evidence="1" id="KW-0812">Transmembrane</keyword>
<organism evidence="2 3">
    <name type="scientific">Hymenobacter tibetensis</name>
    <dbReference type="NCBI Taxonomy" id="497967"/>
    <lineage>
        <taxon>Bacteria</taxon>
        <taxon>Pseudomonadati</taxon>
        <taxon>Bacteroidota</taxon>
        <taxon>Cytophagia</taxon>
        <taxon>Cytophagales</taxon>
        <taxon>Hymenobacteraceae</taxon>
        <taxon>Hymenobacter</taxon>
    </lineage>
</organism>
<gene>
    <name evidence="2" type="ORF">MTX78_17075</name>
</gene>
<protein>
    <submittedName>
        <fullName evidence="2">Uncharacterized protein</fullName>
    </submittedName>
</protein>
<dbReference type="EMBL" id="CP094669">
    <property type="protein sequence ID" value="UOG73823.1"/>
    <property type="molecule type" value="Genomic_DNA"/>
</dbReference>
<proteinExistence type="predicted"/>
<keyword evidence="1" id="KW-1133">Transmembrane helix</keyword>
<accession>A0ABY4D1I3</accession>
<evidence type="ECO:0000313" key="3">
    <source>
        <dbReference type="Proteomes" id="UP000831113"/>
    </source>
</evidence>
<name>A0ABY4D1I3_9BACT</name>
<feature type="transmembrane region" description="Helical" evidence="1">
    <location>
        <begin position="6"/>
        <end position="26"/>
    </location>
</feature>
<reference evidence="2 3" key="1">
    <citation type="submission" date="2022-03" db="EMBL/GenBank/DDBJ databases">
        <title>Hymenobactersp. isolated from the air.</title>
        <authorList>
            <person name="Won M."/>
            <person name="Kwon S.-W."/>
        </authorList>
    </citation>
    <scope>NUCLEOTIDE SEQUENCE [LARGE SCALE GENOMIC DNA]</scope>
    <source>
        <strain evidence="2 3">KACC 21982</strain>
    </source>
</reference>
<dbReference type="RefSeq" id="WP_243796821.1">
    <property type="nucleotide sequence ID" value="NZ_CP094669.1"/>
</dbReference>
<sequence>MPSSAYLLVVIVPAFFAALWLGACWFTSLGGWHRLSDYYRSNEANNYAPGTSFAMQSGRLRNVGSSGLSSNYRASLNIRCQSAGLQLSVVFLFAFRHPPLLVPWSAIKPMGQESVMFGLGHTYNFLVALPDGAECVELKLTSQQLAETITSYQQSATLGKQ</sequence>
<keyword evidence="1" id="KW-0472">Membrane</keyword>